<dbReference type="AlphaFoldDB" id="A0A7J6DX10"/>
<proteinExistence type="predicted"/>
<dbReference type="PANTHER" id="PTHR31676">
    <property type="entry name" value="T31J12.3 PROTEIN-RELATED"/>
    <property type="match status" value="1"/>
</dbReference>
<dbReference type="EMBL" id="JAATIQ010000609">
    <property type="protein sequence ID" value="KAF4350150.1"/>
    <property type="molecule type" value="Genomic_DNA"/>
</dbReference>
<accession>A0A7J6DX10</accession>
<dbReference type="InterPro" id="IPR007493">
    <property type="entry name" value="DUF538"/>
</dbReference>
<evidence type="ECO:0000313" key="3">
    <source>
        <dbReference type="Proteomes" id="UP000583929"/>
    </source>
</evidence>
<dbReference type="SUPFAM" id="SSF141562">
    <property type="entry name" value="At5g01610-like"/>
    <property type="match status" value="1"/>
</dbReference>
<feature type="signal peptide" evidence="1">
    <location>
        <begin position="1"/>
        <end position="26"/>
    </location>
</feature>
<dbReference type="PANTHER" id="PTHR31676:SF96">
    <property type="entry name" value="EXPRESSED PROTEIN"/>
    <property type="match status" value="1"/>
</dbReference>
<dbReference type="Proteomes" id="UP000583929">
    <property type="component" value="Unassembled WGS sequence"/>
</dbReference>
<dbReference type="Pfam" id="PF04398">
    <property type="entry name" value="DUF538"/>
    <property type="match status" value="1"/>
</dbReference>
<sequence length="172" mass="19149">MASTLTQISLFFLLSTLFSQPHFSSSLRLLRLNSNDPQFTPTQSISDVHDLLPKFGLPKGLLPNNVKSYSLSEDGSFKVELQSPCYVYFDRLVYYDRKITGKLSYGSVSDVTGIQAKKLFFWVSVTKIHTDKGSDSISFYVGALSEDLPASKFEEIPGCRSNGCKLTNPQSI</sequence>
<keyword evidence="1" id="KW-0732">Signal</keyword>
<evidence type="ECO:0000256" key="1">
    <source>
        <dbReference type="SAM" id="SignalP"/>
    </source>
</evidence>
<protein>
    <recommendedName>
        <fullName evidence="4">DUF538 domain-containing protein</fullName>
    </recommendedName>
</protein>
<evidence type="ECO:0000313" key="2">
    <source>
        <dbReference type="EMBL" id="KAF4350150.1"/>
    </source>
</evidence>
<dbReference type="Gene3D" id="2.30.240.10">
    <property type="entry name" value="At5g01610-like"/>
    <property type="match status" value="1"/>
</dbReference>
<gene>
    <name evidence="2" type="ORF">G4B88_019279</name>
</gene>
<dbReference type="InterPro" id="IPR036758">
    <property type="entry name" value="At5g01610-like"/>
</dbReference>
<evidence type="ECO:0008006" key="4">
    <source>
        <dbReference type="Google" id="ProtNLM"/>
    </source>
</evidence>
<organism evidence="2 3">
    <name type="scientific">Cannabis sativa</name>
    <name type="common">Hemp</name>
    <name type="synonym">Marijuana</name>
    <dbReference type="NCBI Taxonomy" id="3483"/>
    <lineage>
        <taxon>Eukaryota</taxon>
        <taxon>Viridiplantae</taxon>
        <taxon>Streptophyta</taxon>
        <taxon>Embryophyta</taxon>
        <taxon>Tracheophyta</taxon>
        <taxon>Spermatophyta</taxon>
        <taxon>Magnoliopsida</taxon>
        <taxon>eudicotyledons</taxon>
        <taxon>Gunneridae</taxon>
        <taxon>Pentapetalae</taxon>
        <taxon>rosids</taxon>
        <taxon>fabids</taxon>
        <taxon>Rosales</taxon>
        <taxon>Cannabaceae</taxon>
        <taxon>Cannabis</taxon>
    </lineage>
</organism>
<keyword evidence="3" id="KW-1185">Reference proteome</keyword>
<comment type="caution">
    <text evidence="2">The sequence shown here is derived from an EMBL/GenBank/DDBJ whole genome shotgun (WGS) entry which is preliminary data.</text>
</comment>
<feature type="chain" id="PRO_5029739900" description="DUF538 domain-containing protein" evidence="1">
    <location>
        <begin position="27"/>
        <end position="172"/>
    </location>
</feature>
<reference evidence="2 3" key="1">
    <citation type="journal article" date="2020" name="bioRxiv">
        <title>Sequence and annotation of 42 cannabis genomes reveals extensive copy number variation in cannabinoid synthesis and pathogen resistance genes.</title>
        <authorList>
            <person name="Mckernan K.J."/>
            <person name="Helbert Y."/>
            <person name="Kane L.T."/>
            <person name="Ebling H."/>
            <person name="Zhang L."/>
            <person name="Liu B."/>
            <person name="Eaton Z."/>
            <person name="Mclaughlin S."/>
            <person name="Kingan S."/>
            <person name="Baybayan P."/>
            <person name="Concepcion G."/>
            <person name="Jordan M."/>
            <person name="Riva A."/>
            <person name="Barbazuk W."/>
            <person name="Harkins T."/>
        </authorList>
    </citation>
    <scope>NUCLEOTIDE SEQUENCE [LARGE SCALE GENOMIC DNA]</scope>
    <source>
        <strain evidence="3">cv. Jamaican Lion 4</strain>
        <tissue evidence="2">Leaf</tissue>
    </source>
</reference>
<name>A0A7J6DX10_CANSA</name>